<dbReference type="Pfam" id="PF15617">
    <property type="entry name" value="C-C_Bond_Lyase"/>
    <property type="match status" value="1"/>
</dbReference>
<keyword evidence="2" id="KW-0479">Metal-binding</keyword>
<dbReference type="Gene3D" id="3.20.20.60">
    <property type="entry name" value="Phosphoenolpyruvate-binding domains"/>
    <property type="match status" value="1"/>
</dbReference>
<dbReference type="InterPro" id="IPR040442">
    <property type="entry name" value="Pyrv_kinase-like_dom_sf"/>
</dbReference>
<dbReference type="PANTHER" id="PTHR32308">
    <property type="entry name" value="LYASE BETA SUBUNIT, PUTATIVE (AFU_ORTHOLOGUE AFUA_4G13030)-RELATED"/>
    <property type="match status" value="1"/>
</dbReference>
<dbReference type="STRING" id="246786.GS18_0216680"/>
<dbReference type="SUPFAM" id="SSF51621">
    <property type="entry name" value="Phosphoenolpyruvate/pyruvate domain"/>
    <property type="match status" value="1"/>
</dbReference>
<dbReference type="GO" id="GO:0006107">
    <property type="term" value="P:oxaloacetate metabolic process"/>
    <property type="evidence" value="ECO:0007669"/>
    <property type="project" value="TreeGrafter"/>
</dbReference>
<proteinExistence type="predicted"/>
<comment type="caution">
    <text evidence="4">The sequence shown here is derived from an EMBL/GenBank/DDBJ whole genome shotgun (WGS) entry which is preliminary data.</text>
</comment>
<accession>A0A084GNX9</accession>
<keyword evidence="3" id="KW-0460">Magnesium</keyword>
<keyword evidence="4" id="KW-0456">Lyase</keyword>
<evidence type="ECO:0000313" key="4">
    <source>
        <dbReference type="EMBL" id="KEZ49041.1"/>
    </source>
</evidence>
<sequence length="405" mass="46263">MKHFQYLSKEKRSEIFLYEPIHFSKETEREMLAYALGATLYMPGSRTAIAGDVLSGKFLNGKHEGLTSMVICLEDSIGDTEVETAEANTVSQIGTISDSVLKGQFDQRNLPLIFIRIRSREQMQRVARKLKHHIQLISGFVFPKFTSENGRGYYTALQEIASDSSVTLYGMPILETKEIIYKETRMNELLGIKAILDDFYEYVLNVRLGGTDLSGLFGIRRSRDTTIYDISVIRDCITDIINVFGRCEKEYVISGPVWEYFGGGQRILKPQIRQTPFQQAYGHEGLEFRANLIDRYDDGLIHEIVLDNTNGLVGKTIIHPLHIKIVNALNAVTREEYLDASSILDQAQSYNGVIRSEFSNKMNEIKPHYNWARKIILKSKLYGVFHEQQSFIDLISETANEQLYI</sequence>
<evidence type="ECO:0000256" key="1">
    <source>
        <dbReference type="ARBA" id="ARBA00001946"/>
    </source>
</evidence>
<reference evidence="4 5" key="1">
    <citation type="journal article" date="2005" name="Int. J. Syst. Evol. Microbiol.">
        <title>Bacillus cibi sp. nov., isolated from jeotgal, a traditional Korean fermented seafood.</title>
        <authorList>
            <person name="Yoon J.H."/>
            <person name="Lee C.H."/>
            <person name="Oh T.K."/>
        </authorList>
    </citation>
    <scope>NUCLEOTIDE SEQUENCE [LARGE SCALE GENOMIC DNA]</scope>
    <source>
        <strain evidence="4 5">DSM 16189</strain>
    </source>
</reference>
<dbReference type="EMBL" id="JNVC02000013">
    <property type="protein sequence ID" value="KEZ49041.1"/>
    <property type="molecule type" value="Genomic_DNA"/>
</dbReference>
<dbReference type="PANTHER" id="PTHR32308:SF10">
    <property type="entry name" value="CITRATE LYASE SUBUNIT BETA"/>
    <property type="match status" value="1"/>
</dbReference>
<protein>
    <submittedName>
        <fullName evidence="4">Citrate lyase subunit beta</fullName>
    </submittedName>
</protein>
<dbReference type="InterPro" id="IPR039480">
    <property type="entry name" value="C-C_Bond_Lyase-like"/>
</dbReference>
<evidence type="ECO:0000313" key="5">
    <source>
        <dbReference type="Proteomes" id="UP000028549"/>
    </source>
</evidence>
<dbReference type="Proteomes" id="UP000028549">
    <property type="component" value="Unassembled WGS sequence"/>
</dbReference>
<name>A0A084GNX9_METID</name>
<dbReference type="GO" id="GO:0000287">
    <property type="term" value="F:magnesium ion binding"/>
    <property type="evidence" value="ECO:0007669"/>
    <property type="project" value="TreeGrafter"/>
</dbReference>
<dbReference type="RefSeq" id="WP_029283280.1">
    <property type="nucleotide sequence ID" value="NZ_CANLZQ010000003.1"/>
</dbReference>
<evidence type="ECO:0000256" key="3">
    <source>
        <dbReference type="ARBA" id="ARBA00022842"/>
    </source>
</evidence>
<gene>
    <name evidence="4" type="ORF">GS18_0216680</name>
</gene>
<keyword evidence="5" id="KW-1185">Reference proteome</keyword>
<dbReference type="AlphaFoldDB" id="A0A084GNX9"/>
<comment type="cofactor">
    <cofactor evidence="1">
        <name>Mg(2+)</name>
        <dbReference type="ChEBI" id="CHEBI:18420"/>
    </cofactor>
</comment>
<evidence type="ECO:0000256" key="2">
    <source>
        <dbReference type="ARBA" id="ARBA00022723"/>
    </source>
</evidence>
<organism evidence="4 5">
    <name type="scientific">Metabacillus indicus</name>
    <name type="common">Bacillus indicus</name>
    <dbReference type="NCBI Taxonomy" id="246786"/>
    <lineage>
        <taxon>Bacteria</taxon>
        <taxon>Bacillati</taxon>
        <taxon>Bacillota</taxon>
        <taxon>Bacilli</taxon>
        <taxon>Bacillales</taxon>
        <taxon>Bacillaceae</taxon>
        <taxon>Metabacillus</taxon>
    </lineage>
</organism>
<dbReference type="GO" id="GO:0016829">
    <property type="term" value="F:lyase activity"/>
    <property type="evidence" value="ECO:0007669"/>
    <property type="project" value="UniProtKB-KW"/>
</dbReference>
<dbReference type="InterPro" id="IPR015813">
    <property type="entry name" value="Pyrv/PenolPyrv_kinase-like_dom"/>
</dbReference>